<sequence length="96" mass="10863">MACIDPTQLNKLRNLLDELSDTQATNAIYFSWGNTHQQIADMRNVTPVSVRKSLEEARKKMGLNSLDSLRSVVTTRVQVHIWLACSQLSMSCLQNQ</sequence>
<dbReference type="GO" id="GO:0003677">
    <property type="term" value="F:DNA binding"/>
    <property type="evidence" value="ECO:0007669"/>
    <property type="project" value="InterPro"/>
</dbReference>
<accession>Q6TFS3</accession>
<name>Q6TFS3_ERWAM</name>
<dbReference type="SUPFAM" id="SSF46894">
    <property type="entry name" value="C-terminal effector domain of the bipartite response regulators"/>
    <property type="match status" value="1"/>
</dbReference>
<gene>
    <name evidence="1" type="primary">orf5</name>
</gene>
<dbReference type="GO" id="GO:0006355">
    <property type="term" value="P:regulation of DNA-templated transcription"/>
    <property type="evidence" value="ECO:0007669"/>
    <property type="project" value="InterPro"/>
</dbReference>
<evidence type="ECO:0000313" key="1">
    <source>
        <dbReference type="EMBL" id="AAQ97947.1"/>
    </source>
</evidence>
<organism evidence="1">
    <name type="scientific">Erwinia amylovora</name>
    <name type="common">Fire blight bacteria</name>
    <dbReference type="NCBI Taxonomy" id="552"/>
    <lineage>
        <taxon>Bacteria</taxon>
        <taxon>Pseudomonadati</taxon>
        <taxon>Pseudomonadota</taxon>
        <taxon>Gammaproteobacteria</taxon>
        <taxon>Enterobacterales</taxon>
        <taxon>Erwiniaceae</taxon>
        <taxon>Erwinia</taxon>
    </lineage>
</organism>
<dbReference type="EMBL" id="AY422215">
    <property type="protein sequence ID" value="AAQ97947.1"/>
    <property type="molecule type" value="Genomic_DNA"/>
</dbReference>
<protein>
    <submittedName>
        <fullName evidence="1">ORF5</fullName>
    </submittedName>
</protein>
<geneLocation type="plasmid" evidence="1">
    <name>pEU30</name>
</geneLocation>
<dbReference type="AlphaFoldDB" id="Q6TFS3"/>
<keyword evidence="1" id="KW-0614">Plasmid</keyword>
<reference evidence="1" key="1">
    <citation type="submission" date="2003-09" db="EMBL/GenBank/DDBJ databases">
        <title>Plasmid diversity in Erwinia amylovora: sequence determination of pEU30 (30,314 bp) and pEL60 (60,145 bp) and analysis of variation in plasmid pEA29.</title>
        <authorList>
            <person name="Foster G.C."/>
            <person name="McGhee G.C."/>
            <person name="Jones A.L."/>
            <person name="Sundin G.W."/>
        </authorList>
    </citation>
    <scope>NUCLEOTIDE SEQUENCE</scope>
    <source>
        <strain evidence="1">UTRJ2</strain>
        <plasmid evidence="1">pEU30</plasmid>
    </source>
</reference>
<proteinExistence type="predicted"/>
<dbReference type="InterPro" id="IPR016032">
    <property type="entry name" value="Sig_transdc_resp-reg_C-effctor"/>
</dbReference>